<dbReference type="EMBL" id="CP048685">
    <property type="protein sequence ID" value="QPJ60610.1"/>
    <property type="molecule type" value="Genomic_DNA"/>
</dbReference>
<dbReference type="InterPro" id="IPR003425">
    <property type="entry name" value="CCB3/YggT"/>
</dbReference>
<feature type="transmembrane region" description="Helical" evidence="2">
    <location>
        <begin position="71"/>
        <end position="92"/>
    </location>
</feature>
<organism evidence="3 4">
    <name type="scientific">Candidatus Nitronauta litoralis</name>
    <dbReference type="NCBI Taxonomy" id="2705533"/>
    <lineage>
        <taxon>Bacteria</taxon>
        <taxon>Pseudomonadati</taxon>
        <taxon>Nitrospinota/Tectimicrobiota group</taxon>
        <taxon>Nitrospinota</taxon>
        <taxon>Nitrospinia</taxon>
        <taxon>Nitrospinales</taxon>
        <taxon>Nitrospinaceae</taxon>
        <taxon>Candidatus Nitronauta</taxon>
    </lineage>
</organism>
<evidence type="ECO:0000313" key="4">
    <source>
        <dbReference type="Proteomes" id="UP000594688"/>
    </source>
</evidence>
<name>A0A7T0BTD2_9BACT</name>
<dbReference type="AlphaFoldDB" id="A0A7T0BTD2"/>
<dbReference type="Proteomes" id="UP000594688">
    <property type="component" value="Chromosome"/>
</dbReference>
<feature type="transmembrane region" description="Helical" evidence="2">
    <location>
        <begin position="12"/>
        <end position="32"/>
    </location>
</feature>
<keyword evidence="2" id="KW-0812">Transmembrane</keyword>
<proteinExistence type="inferred from homology"/>
<reference evidence="3 4" key="1">
    <citation type="submission" date="2020-02" db="EMBL/GenBank/DDBJ databases">
        <title>Genomic and physiological characterization of two novel Nitrospinaceae genera.</title>
        <authorList>
            <person name="Mueller A.J."/>
            <person name="Jung M.-Y."/>
            <person name="Strachan C.R."/>
            <person name="Herbold C.W."/>
            <person name="Kirkegaard R.H."/>
            <person name="Daims H."/>
        </authorList>
    </citation>
    <scope>NUCLEOTIDE SEQUENCE [LARGE SCALE GENOMIC DNA]</scope>
    <source>
        <strain evidence="3">EB</strain>
    </source>
</reference>
<protein>
    <submittedName>
        <fullName evidence="3">YggT family protein</fullName>
    </submittedName>
</protein>
<keyword evidence="2" id="KW-0472">Membrane</keyword>
<evidence type="ECO:0000256" key="2">
    <source>
        <dbReference type="SAM" id="Phobius"/>
    </source>
</evidence>
<dbReference type="GO" id="GO:0016020">
    <property type="term" value="C:membrane"/>
    <property type="evidence" value="ECO:0007669"/>
    <property type="project" value="InterPro"/>
</dbReference>
<dbReference type="KEGG" id="nli:G3M70_01390"/>
<dbReference type="Pfam" id="PF02325">
    <property type="entry name" value="CCB3_YggT"/>
    <property type="match status" value="1"/>
</dbReference>
<evidence type="ECO:0000313" key="3">
    <source>
        <dbReference type="EMBL" id="QPJ60610.1"/>
    </source>
</evidence>
<dbReference type="PANTHER" id="PTHR33219:SF14">
    <property type="entry name" value="PROTEIN COFACTOR ASSEMBLY OF COMPLEX C SUBUNIT B CCB3, CHLOROPLASTIC-RELATED"/>
    <property type="match status" value="1"/>
</dbReference>
<gene>
    <name evidence="3" type="ORF">G3M70_01390</name>
</gene>
<comment type="similarity">
    <text evidence="1">Belongs to the YggT family.</text>
</comment>
<evidence type="ECO:0000256" key="1">
    <source>
        <dbReference type="ARBA" id="ARBA00010894"/>
    </source>
</evidence>
<accession>A0A7T0BTD2</accession>
<keyword evidence="2" id="KW-1133">Transmembrane helix</keyword>
<sequence>MSLLGNFLQATAAVLGMALTVYGWIVFIRVLLSWVNPDPYNPIVQFLSRVTDPVLYKIREKLPMTGVGLDFSPLVLLLGIMFLKIFLVQSLMDLAMQLKAI</sequence>
<dbReference type="PANTHER" id="PTHR33219">
    <property type="entry name" value="YLMG HOMOLOG PROTEIN 2, CHLOROPLASTIC"/>
    <property type="match status" value="1"/>
</dbReference>